<protein>
    <submittedName>
        <fullName evidence="2">Uncharacterized protein</fullName>
    </submittedName>
</protein>
<proteinExistence type="predicted"/>
<evidence type="ECO:0000313" key="2">
    <source>
        <dbReference type="WBParaSite" id="L893_g2401.t1"/>
    </source>
</evidence>
<reference evidence="2" key="1">
    <citation type="submission" date="2016-11" db="UniProtKB">
        <authorList>
            <consortium name="WormBaseParasite"/>
        </authorList>
    </citation>
    <scope>IDENTIFICATION</scope>
</reference>
<accession>A0A1I7Z939</accession>
<dbReference type="AlphaFoldDB" id="A0A1I7Z939"/>
<name>A0A1I7Z939_9BILA</name>
<organism evidence="1 2">
    <name type="scientific">Steinernema glaseri</name>
    <dbReference type="NCBI Taxonomy" id="37863"/>
    <lineage>
        <taxon>Eukaryota</taxon>
        <taxon>Metazoa</taxon>
        <taxon>Ecdysozoa</taxon>
        <taxon>Nematoda</taxon>
        <taxon>Chromadorea</taxon>
        <taxon>Rhabditida</taxon>
        <taxon>Tylenchina</taxon>
        <taxon>Panagrolaimomorpha</taxon>
        <taxon>Strongyloidoidea</taxon>
        <taxon>Steinernematidae</taxon>
        <taxon>Steinernema</taxon>
    </lineage>
</organism>
<dbReference type="WBParaSite" id="L893_g2401.t1">
    <property type="protein sequence ID" value="L893_g2401.t1"/>
    <property type="gene ID" value="L893_g2401"/>
</dbReference>
<sequence>MLGTLRGTFLLHGSSPCLSKGLNKQVQEAVPLCPSSFCINYPCVGGALKSGNIGFRGLVVNGAVLAKSVFFQSAPIEDGQEVAALDRVQSTGNGREGDERGTKCGFCEQRAVCSSEAAPIARNGESDTLNL</sequence>
<dbReference type="Proteomes" id="UP000095287">
    <property type="component" value="Unplaced"/>
</dbReference>
<evidence type="ECO:0000313" key="1">
    <source>
        <dbReference type="Proteomes" id="UP000095287"/>
    </source>
</evidence>
<keyword evidence="1" id="KW-1185">Reference proteome</keyword>